<name>A0A392QDY0_9FABA</name>
<dbReference type="EMBL" id="LXQA010126454">
    <property type="protein sequence ID" value="MCI21716.1"/>
    <property type="molecule type" value="Genomic_DNA"/>
</dbReference>
<feature type="compositionally biased region" description="Basic and acidic residues" evidence="1">
    <location>
        <begin position="1"/>
        <end position="12"/>
    </location>
</feature>
<dbReference type="AlphaFoldDB" id="A0A392QDY0"/>
<proteinExistence type="predicted"/>
<keyword evidence="3" id="KW-1185">Reference proteome</keyword>
<sequence length="44" mass="4955">AGESVKGRERKNGERRRRWQAPELPPPVSERNARKRGSEEGAVA</sequence>
<evidence type="ECO:0000313" key="3">
    <source>
        <dbReference type="Proteomes" id="UP000265520"/>
    </source>
</evidence>
<accession>A0A392QDY0</accession>
<reference evidence="2 3" key="1">
    <citation type="journal article" date="2018" name="Front. Plant Sci.">
        <title>Red Clover (Trifolium pratense) and Zigzag Clover (T. medium) - A Picture of Genomic Similarities and Differences.</title>
        <authorList>
            <person name="Dluhosova J."/>
            <person name="Istvanek J."/>
            <person name="Nedelnik J."/>
            <person name="Repkova J."/>
        </authorList>
    </citation>
    <scope>NUCLEOTIDE SEQUENCE [LARGE SCALE GENOMIC DNA]</scope>
    <source>
        <strain evidence="3">cv. 10/8</strain>
        <tissue evidence="2">Leaf</tissue>
    </source>
</reference>
<organism evidence="2 3">
    <name type="scientific">Trifolium medium</name>
    <dbReference type="NCBI Taxonomy" id="97028"/>
    <lineage>
        <taxon>Eukaryota</taxon>
        <taxon>Viridiplantae</taxon>
        <taxon>Streptophyta</taxon>
        <taxon>Embryophyta</taxon>
        <taxon>Tracheophyta</taxon>
        <taxon>Spermatophyta</taxon>
        <taxon>Magnoliopsida</taxon>
        <taxon>eudicotyledons</taxon>
        <taxon>Gunneridae</taxon>
        <taxon>Pentapetalae</taxon>
        <taxon>rosids</taxon>
        <taxon>fabids</taxon>
        <taxon>Fabales</taxon>
        <taxon>Fabaceae</taxon>
        <taxon>Papilionoideae</taxon>
        <taxon>50 kb inversion clade</taxon>
        <taxon>NPAAA clade</taxon>
        <taxon>Hologalegina</taxon>
        <taxon>IRL clade</taxon>
        <taxon>Trifolieae</taxon>
        <taxon>Trifolium</taxon>
    </lineage>
</organism>
<dbReference type="Proteomes" id="UP000265520">
    <property type="component" value="Unassembled WGS sequence"/>
</dbReference>
<comment type="caution">
    <text evidence="2">The sequence shown here is derived from an EMBL/GenBank/DDBJ whole genome shotgun (WGS) entry which is preliminary data.</text>
</comment>
<evidence type="ECO:0000256" key="1">
    <source>
        <dbReference type="SAM" id="MobiDB-lite"/>
    </source>
</evidence>
<feature type="non-terminal residue" evidence="2">
    <location>
        <position position="1"/>
    </location>
</feature>
<feature type="region of interest" description="Disordered" evidence="1">
    <location>
        <begin position="1"/>
        <end position="44"/>
    </location>
</feature>
<protein>
    <submittedName>
        <fullName evidence="2">Uncharacterized protein</fullName>
    </submittedName>
</protein>
<evidence type="ECO:0000313" key="2">
    <source>
        <dbReference type="EMBL" id="MCI21716.1"/>
    </source>
</evidence>